<name>A0A9Q3BJE7_9BASI</name>
<keyword evidence="2" id="KW-1185">Reference proteome</keyword>
<proteinExistence type="predicted"/>
<evidence type="ECO:0000313" key="2">
    <source>
        <dbReference type="Proteomes" id="UP000765509"/>
    </source>
</evidence>
<sequence>MLSKEELLNNKDNILNIFEEVIPRIRFGSSRVKLKTRFNEPWKDCVEKNSKETSKNIKYKCSETIKKFHLCQRTTNSVEKFPKRGKINEINIEKEPDVKTDDVYRENSDDKSSIFSESSKDIENINVTADIMESYPHLPQLSNIQLYFSKLQDAQLMKTKRNKWKIYTAVNSCIAEVVIDKKPTRLLLDLGAPCFCVEKCFVKNCLPCYEDQLLPIDGIK</sequence>
<dbReference type="Proteomes" id="UP000765509">
    <property type="component" value="Unassembled WGS sequence"/>
</dbReference>
<dbReference type="AlphaFoldDB" id="A0A9Q3BJE7"/>
<reference evidence="1" key="1">
    <citation type="submission" date="2021-03" db="EMBL/GenBank/DDBJ databases">
        <title>Draft genome sequence of rust myrtle Austropuccinia psidii MF-1, a brazilian biotype.</title>
        <authorList>
            <person name="Quecine M.C."/>
            <person name="Pachon D.M.R."/>
            <person name="Bonatelli M.L."/>
            <person name="Correr F.H."/>
            <person name="Franceschini L.M."/>
            <person name="Leite T.F."/>
            <person name="Margarido G.R.A."/>
            <person name="Almeida C.A."/>
            <person name="Ferrarezi J.A."/>
            <person name="Labate C.A."/>
        </authorList>
    </citation>
    <scope>NUCLEOTIDE SEQUENCE</scope>
    <source>
        <strain evidence="1">MF-1</strain>
    </source>
</reference>
<evidence type="ECO:0000313" key="1">
    <source>
        <dbReference type="EMBL" id="MBW0466183.1"/>
    </source>
</evidence>
<gene>
    <name evidence="1" type="ORF">O181_005898</name>
</gene>
<accession>A0A9Q3BJE7</accession>
<dbReference type="EMBL" id="AVOT02001231">
    <property type="protein sequence ID" value="MBW0466183.1"/>
    <property type="molecule type" value="Genomic_DNA"/>
</dbReference>
<comment type="caution">
    <text evidence="1">The sequence shown here is derived from an EMBL/GenBank/DDBJ whole genome shotgun (WGS) entry which is preliminary data.</text>
</comment>
<organism evidence="1 2">
    <name type="scientific">Austropuccinia psidii MF-1</name>
    <dbReference type="NCBI Taxonomy" id="1389203"/>
    <lineage>
        <taxon>Eukaryota</taxon>
        <taxon>Fungi</taxon>
        <taxon>Dikarya</taxon>
        <taxon>Basidiomycota</taxon>
        <taxon>Pucciniomycotina</taxon>
        <taxon>Pucciniomycetes</taxon>
        <taxon>Pucciniales</taxon>
        <taxon>Sphaerophragmiaceae</taxon>
        <taxon>Austropuccinia</taxon>
    </lineage>
</organism>
<protein>
    <submittedName>
        <fullName evidence="1">Uncharacterized protein</fullName>
    </submittedName>
</protein>